<dbReference type="PANTHER" id="PTHR40628:SF1">
    <property type="entry name" value="CHROMO DOMAIN-CONTAINING PROTEIN"/>
    <property type="match status" value="1"/>
</dbReference>
<evidence type="ECO:0000256" key="1">
    <source>
        <dbReference type="SAM" id="MobiDB-lite"/>
    </source>
</evidence>
<gene>
    <name evidence="3" type="ORF">DOTSEDRAFT_81868</name>
</gene>
<sequence length="254" mass="29126">MAPTGDAYEVDWVLSTSSNFHIANHRDWFVNYAPIETFFEHAYACSTKFNALGLGDVKLEVRTDKTAEAYRTLTLNNVLYCPTSSVNIIGEPIFDKFPQWSTHDLRSDGGEVGMIFDNIRRTSGEPVRQKVWLKGHRRGYSSQDANTVGLTSAVWSQEAVLGCKVELQGRSQATSGRERSSSQSKPEDQDQRYTQVEQNWLKEHYESEYLFLRAHMLSIYKQEDRDEGRDLVRVMMERDPASHVCKRRRVSGDC</sequence>
<evidence type="ECO:0000313" key="3">
    <source>
        <dbReference type="EMBL" id="EME41605.1"/>
    </source>
</evidence>
<dbReference type="EMBL" id="KB446542">
    <property type="protein sequence ID" value="EME41605.1"/>
    <property type="molecule type" value="Genomic_DNA"/>
</dbReference>
<dbReference type="eggNOG" id="ENOG502SQ6I">
    <property type="taxonomic scope" value="Eukaryota"/>
</dbReference>
<protein>
    <recommendedName>
        <fullName evidence="2">Retrovirus-related Pol polyprotein from transposon TNT 1-94-like beta-barrel domain-containing protein</fullName>
    </recommendedName>
</protein>
<feature type="region of interest" description="Disordered" evidence="1">
    <location>
        <begin position="171"/>
        <end position="193"/>
    </location>
</feature>
<name>N1PJ81_DOTSN</name>
<dbReference type="AlphaFoldDB" id="N1PJ81"/>
<accession>N1PJ81</accession>
<proteinExistence type="predicted"/>
<reference evidence="3 4" key="2">
    <citation type="journal article" date="2012" name="PLoS Pathog.">
        <title>Diverse lifestyles and strategies of plant pathogenesis encoded in the genomes of eighteen Dothideomycetes fungi.</title>
        <authorList>
            <person name="Ohm R.A."/>
            <person name="Feau N."/>
            <person name="Henrissat B."/>
            <person name="Schoch C.L."/>
            <person name="Horwitz B.A."/>
            <person name="Barry K.W."/>
            <person name="Condon B.J."/>
            <person name="Copeland A.C."/>
            <person name="Dhillon B."/>
            <person name="Glaser F."/>
            <person name="Hesse C.N."/>
            <person name="Kosti I."/>
            <person name="LaButti K."/>
            <person name="Lindquist E.A."/>
            <person name="Lucas S."/>
            <person name="Salamov A.A."/>
            <person name="Bradshaw R.E."/>
            <person name="Ciuffetti L."/>
            <person name="Hamelin R.C."/>
            <person name="Kema G.H.J."/>
            <person name="Lawrence C."/>
            <person name="Scott J.A."/>
            <person name="Spatafora J.W."/>
            <person name="Turgeon B.G."/>
            <person name="de Wit P.J.G.M."/>
            <person name="Zhong S."/>
            <person name="Goodwin S.B."/>
            <person name="Grigoriev I.V."/>
        </authorList>
    </citation>
    <scope>NUCLEOTIDE SEQUENCE [LARGE SCALE GENOMIC DNA]</scope>
    <source>
        <strain evidence="4">NZE10 / CBS 128990</strain>
    </source>
</reference>
<dbReference type="InterPro" id="IPR054722">
    <property type="entry name" value="PolX-like_BBD"/>
</dbReference>
<dbReference type="HOGENOM" id="CLU_077197_0_0_1"/>
<dbReference type="OrthoDB" id="4232400at2759"/>
<reference evidence="4" key="1">
    <citation type="journal article" date="2012" name="PLoS Genet.">
        <title>The genomes of the fungal plant pathogens Cladosporium fulvum and Dothistroma septosporum reveal adaptation to different hosts and lifestyles but also signatures of common ancestry.</title>
        <authorList>
            <person name="de Wit P.J.G.M."/>
            <person name="van der Burgt A."/>
            <person name="Oekmen B."/>
            <person name="Stergiopoulos I."/>
            <person name="Abd-Elsalam K.A."/>
            <person name="Aerts A.L."/>
            <person name="Bahkali A.H."/>
            <person name="Beenen H.G."/>
            <person name="Chettri P."/>
            <person name="Cox M.P."/>
            <person name="Datema E."/>
            <person name="de Vries R.P."/>
            <person name="Dhillon B."/>
            <person name="Ganley A.R."/>
            <person name="Griffiths S.A."/>
            <person name="Guo Y."/>
            <person name="Hamelin R.C."/>
            <person name="Henrissat B."/>
            <person name="Kabir M.S."/>
            <person name="Jashni M.K."/>
            <person name="Kema G."/>
            <person name="Klaubauf S."/>
            <person name="Lapidus A."/>
            <person name="Levasseur A."/>
            <person name="Lindquist E."/>
            <person name="Mehrabi R."/>
            <person name="Ohm R.A."/>
            <person name="Owen T.J."/>
            <person name="Salamov A."/>
            <person name="Schwelm A."/>
            <person name="Schijlen E."/>
            <person name="Sun H."/>
            <person name="van den Burg H.A."/>
            <person name="van Ham R.C.H.J."/>
            <person name="Zhang S."/>
            <person name="Goodwin S.B."/>
            <person name="Grigoriev I.V."/>
            <person name="Collemare J."/>
            <person name="Bradshaw R.E."/>
        </authorList>
    </citation>
    <scope>NUCLEOTIDE SEQUENCE [LARGE SCALE GENOMIC DNA]</scope>
    <source>
        <strain evidence="4">NZE10 / CBS 128990</strain>
    </source>
</reference>
<keyword evidence="4" id="KW-1185">Reference proteome</keyword>
<dbReference type="PANTHER" id="PTHR40628">
    <property type="entry name" value="CHROMO DOMAIN-CONTAINING PROTEIN"/>
    <property type="match status" value="1"/>
</dbReference>
<dbReference type="Pfam" id="PF22936">
    <property type="entry name" value="Pol_BBD"/>
    <property type="match status" value="1"/>
</dbReference>
<evidence type="ECO:0000313" key="4">
    <source>
        <dbReference type="Proteomes" id="UP000016933"/>
    </source>
</evidence>
<feature type="domain" description="Retrovirus-related Pol polyprotein from transposon TNT 1-94-like beta-barrel" evidence="2">
    <location>
        <begin position="12"/>
        <end position="89"/>
    </location>
</feature>
<evidence type="ECO:0000259" key="2">
    <source>
        <dbReference type="Pfam" id="PF22936"/>
    </source>
</evidence>
<feature type="compositionally biased region" description="Basic and acidic residues" evidence="1">
    <location>
        <begin position="176"/>
        <end position="191"/>
    </location>
</feature>
<dbReference type="Proteomes" id="UP000016933">
    <property type="component" value="Unassembled WGS sequence"/>
</dbReference>
<organism evidence="3 4">
    <name type="scientific">Dothistroma septosporum (strain NZE10 / CBS 128990)</name>
    <name type="common">Red band needle blight fungus</name>
    <name type="synonym">Mycosphaerella pini</name>
    <dbReference type="NCBI Taxonomy" id="675120"/>
    <lineage>
        <taxon>Eukaryota</taxon>
        <taxon>Fungi</taxon>
        <taxon>Dikarya</taxon>
        <taxon>Ascomycota</taxon>
        <taxon>Pezizomycotina</taxon>
        <taxon>Dothideomycetes</taxon>
        <taxon>Dothideomycetidae</taxon>
        <taxon>Mycosphaerellales</taxon>
        <taxon>Mycosphaerellaceae</taxon>
        <taxon>Dothistroma</taxon>
    </lineage>
</organism>